<evidence type="ECO:0000256" key="3">
    <source>
        <dbReference type="ARBA" id="ARBA00022692"/>
    </source>
</evidence>
<keyword evidence="3 6" id="KW-0812">Transmembrane</keyword>
<name>A0AAE0RXV3_9BIVA</name>
<dbReference type="GO" id="GO:0016020">
    <property type="term" value="C:membrane"/>
    <property type="evidence" value="ECO:0007669"/>
    <property type="project" value="UniProtKB-SubCell"/>
</dbReference>
<sequence length="101" mass="11614">MVSCPVCGPKCSICCTVISLWGIIMLTLMGVFYQIHSPGLFEDIPLAEGDWEHHNYTISYIHEKYEQAAVNCFIAAGIYVFFFFFSFYQQCLNSRSNYETN</sequence>
<evidence type="ECO:0000256" key="2">
    <source>
        <dbReference type="ARBA" id="ARBA00008458"/>
    </source>
</evidence>
<dbReference type="Pfam" id="PF23489">
    <property type="entry name" value="V-ATPase_su_f"/>
    <property type="match status" value="1"/>
</dbReference>
<feature type="transmembrane region" description="Helical" evidence="6">
    <location>
        <begin position="68"/>
        <end position="88"/>
    </location>
</feature>
<dbReference type="Proteomes" id="UP001195483">
    <property type="component" value="Unassembled WGS sequence"/>
</dbReference>
<proteinExistence type="inferred from homology"/>
<gene>
    <name evidence="7" type="ORF">CHS0354_031867</name>
</gene>
<keyword evidence="4 6" id="KW-1133">Transmembrane helix</keyword>
<comment type="similarity">
    <text evidence="2">Belongs to the RNase K family.</text>
</comment>
<dbReference type="AlphaFoldDB" id="A0AAE0RXV3"/>
<evidence type="ECO:0000256" key="1">
    <source>
        <dbReference type="ARBA" id="ARBA00004141"/>
    </source>
</evidence>
<dbReference type="PANTHER" id="PTHR31733">
    <property type="entry name" value="RIBONUCLEASE KAPPA"/>
    <property type="match status" value="1"/>
</dbReference>
<feature type="transmembrane region" description="Helical" evidence="6">
    <location>
        <begin position="12"/>
        <end position="35"/>
    </location>
</feature>
<reference evidence="7" key="3">
    <citation type="submission" date="2023-05" db="EMBL/GenBank/DDBJ databases">
        <authorList>
            <person name="Smith C.H."/>
        </authorList>
    </citation>
    <scope>NUCLEOTIDE SEQUENCE</scope>
    <source>
        <strain evidence="7">CHS0354</strain>
        <tissue evidence="7">Mantle</tissue>
    </source>
</reference>
<comment type="caution">
    <text evidence="7">The sequence shown here is derived from an EMBL/GenBank/DDBJ whole genome shotgun (WGS) entry which is preliminary data.</text>
</comment>
<organism evidence="7 8">
    <name type="scientific">Potamilus streckersoni</name>
    <dbReference type="NCBI Taxonomy" id="2493646"/>
    <lineage>
        <taxon>Eukaryota</taxon>
        <taxon>Metazoa</taxon>
        <taxon>Spiralia</taxon>
        <taxon>Lophotrochozoa</taxon>
        <taxon>Mollusca</taxon>
        <taxon>Bivalvia</taxon>
        <taxon>Autobranchia</taxon>
        <taxon>Heteroconchia</taxon>
        <taxon>Palaeoheterodonta</taxon>
        <taxon>Unionida</taxon>
        <taxon>Unionoidea</taxon>
        <taxon>Unionidae</taxon>
        <taxon>Ambleminae</taxon>
        <taxon>Lampsilini</taxon>
        <taxon>Potamilus</taxon>
    </lineage>
</organism>
<dbReference type="InterPro" id="IPR026770">
    <property type="entry name" value="RNase_K"/>
</dbReference>
<reference evidence="7" key="1">
    <citation type="journal article" date="2021" name="Genome Biol. Evol.">
        <title>A High-Quality Reference Genome for a Parasitic Bivalve with Doubly Uniparental Inheritance (Bivalvia: Unionida).</title>
        <authorList>
            <person name="Smith C.H."/>
        </authorList>
    </citation>
    <scope>NUCLEOTIDE SEQUENCE</scope>
    <source>
        <strain evidence="7">CHS0354</strain>
    </source>
</reference>
<reference evidence="7" key="2">
    <citation type="journal article" date="2021" name="Genome Biol. Evol.">
        <title>Developing a high-quality reference genome for a parasitic bivalve with doubly uniparental inheritance (Bivalvia: Unionida).</title>
        <authorList>
            <person name="Smith C.H."/>
        </authorList>
    </citation>
    <scope>NUCLEOTIDE SEQUENCE</scope>
    <source>
        <strain evidence="7">CHS0354</strain>
        <tissue evidence="7">Mantle</tissue>
    </source>
</reference>
<evidence type="ECO:0000256" key="6">
    <source>
        <dbReference type="SAM" id="Phobius"/>
    </source>
</evidence>
<dbReference type="GO" id="GO:0004521">
    <property type="term" value="F:RNA endonuclease activity"/>
    <property type="evidence" value="ECO:0007669"/>
    <property type="project" value="InterPro"/>
</dbReference>
<keyword evidence="5 6" id="KW-0472">Membrane</keyword>
<comment type="subcellular location">
    <subcellularLocation>
        <location evidence="1">Membrane</location>
        <topology evidence="1">Multi-pass membrane protein</topology>
    </subcellularLocation>
</comment>
<keyword evidence="8" id="KW-1185">Reference proteome</keyword>
<evidence type="ECO:0000256" key="5">
    <source>
        <dbReference type="ARBA" id="ARBA00023136"/>
    </source>
</evidence>
<protein>
    <submittedName>
        <fullName evidence="7">Uncharacterized protein</fullName>
    </submittedName>
</protein>
<accession>A0AAE0RXV3</accession>
<evidence type="ECO:0000256" key="4">
    <source>
        <dbReference type="ARBA" id="ARBA00022989"/>
    </source>
</evidence>
<evidence type="ECO:0000313" key="7">
    <source>
        <dbReference type="EMBL" id="KAK3581525.1"/>
    </source>
</evidence>
<dbReference type="EMBL" id="JAEAOA010001897">
    <property type="protein sequence ID" value="KAK3581525.1"/>
    <property type="molecule type" value="Genomic_DNA"/>
</dbReference>
<evidence type="ECO:0000313" key="8">
    <source>
        <dbReference type="Proteomes" id="UP001195483"/>
    </source>
</evidence>
<dbReference type="InterPro" id="IPR056552">
    <property type="entry name" value="Ribonucl_Kappa"/>
</dbReference>